<keyword evidence="2" id="KW-0808">Transferase</keyword>
<keyword evidence="4" id="KW-1185">Reference proteome</keyword>
<evidence type="ECO:0000313" key="3">
    <source>
        <dbReference type="EMBL" id="BDI31152.1"/>
    </source>
</evidence>
<accession>A0A402D455</accession>
<dbReference type="RefSeq" id="WP_125206285.1">
    <property type="nucleotide sequence ID" value="NZ_AP025739.1"/>
</dbReference>
<gene>
    <name evidence="3" type="ORF">CCAX7_32030</name>
</gene>
<protein>
    <submittedName>
        <fullName evidence="3">Uncharacterized protein</fullName>
    </submittedName>
</protein>
<name>A0A402D455_9BACT</name>
<dbReference type="Gene3D" id="3.40.50.2000">
    <property type="entry name" value="Glycogen Phosphorylase B"/>
    <property type="match status" value="1"/>
</dbReference>
<dbReference type="GO" id="GO:0016757">
    <property type="term" value="F:glycosyltransferase activity"/>
    <property type="evidence" value="ECO:0007669"/>
    <property type="project" value="UniProtKB-KW"/>
</dbReference>
<evidence type="ECO:0000256" key="1">
    <source>
        <dbReference type="ARBA" id="ARBA00022676"/>
    </source>
</evidence>
<dbReference type="OrthoDB" id="9806653at2"/>
<dbReference type="KEGG" id="ccot:CCAX7_32030"/>
<keyword evidence="1" id="KW-0328">Glycosyltransferase</keyword>
<sequence>MISAHPSIPEAVTPTARASCPSSRFLFLSSCPEPWGGSEELWSQAALRLSSDGHRVSVCKTLVVRDHPRIRELLSSGVSVEDYLGASYLQLTFALVRRILGMMLRAAAPRQDKTHGSDGSQSHPAPTQSWKQRLLGLYQFIFGRRLKALAPDLAVISQGENFDGLHFSAACRKLGVPYVLICQKASDLNWPGDFVREEMRLSYRDARRVYFVSRHNQALTERQIACKLPNAEVVRNPFLTAGGAPPPYPETASGHFRLACIARLFVLEKGQDSLLDVLAQEKWRRRDLEVNFYGQGIHREALERAAEMLDLRNVVFHGFTDDILSVWSEHHALVLPSRAEGLPLVVVEAMMCGRPPIVTNAGGSGEVVDDGETGFLARGTDAASLDDVLERAWSRRDEWEAIGREAAKRIRLLVPESPGDEFAEKLALALNQTRTEATSHGRL</sequence>
<evidence type="ECO:0000313" key="4">
    <source>
        <dbReference type="Proteomes" id="UP000287394"/>
    </source>
</evidence>
<dbReference type="CDD" id="cd03801">
    <property type="entry name" value="GT4_PimA-like"/>
    <property type="match status" value="1"/>
</dbReference>
<dbReference type="SUPFAM" id="SSF53756">
    <property type="entry name" value="UDP-Glycosyltransferase/glycogen phosphorylase"/>
    <property type="match status" value="1"/>
</dbReference>
<dbReference type="EMBL" id="AP025739">
    <property type="protein sequence ID" value="BDI31152.1"/>
    <property type="molecule type" value="Genomic_DNA"/>
</dbReference>
<dbReference type="Pfam" id="PF13692">
    <property type="entry name" value="Glyco_trans_1_4"/>
    <property type="match status" value="1"/>
</dbReference>
<evidence type="ECO:0000256" key="2">
    <source>
        <dbReference type="ARBA" id="ARBA00022679"/>
    </source>
</evidence>
<organism evidence="3 4">
    <name type="scientific">Capsulimonas corticalis</name>
    <dbReference type="NCBI Taxonomy" id="2219043"/>
    <lineage>
        <taxon>Bacteria</taxon>
        <taxon>Bacillati</taxon>
        <taxon>Armatimonadota</taxon>
        <taxon>Armatimonadia</taxon>
        <taxon>Capsulimonadales</taxon>
        <taxon>Capsulimonadaceae</taxon>
        <taxon>Capsulimonas</taxon>
    </lineage>
</organism>
<dbReference type="Proteomes" id="UP000287394">
    <property type="component" value="Chromosome"/>
</dbReference>
<dbReference type="PANTHER" id="PTHR12526">
    <property type="entry name" value="GLYCOSYLTRANSFERASE"/>
    <property type="match status" value="1"/>
</dbReference>
<proteinExistence type="predicted"/>
<dbReference type="PANTHER" id="PTHR12526:SF510">
    <property type="entry name" value="D-INOSITOL 3-PHOSPHATE GLYCOSYLTRANSFERASE"/>
    <property type="match status" value="1"/>
</dbReference>
<dbReference type="AlphaFoldDB" id="A0A402D455"/>
<reference evidence="3 4" key="1">
    <citation type="journal article" date="2019" name="Int. J. Syst. Evol. Microbiol.">
        <title>Capsulimonas corticalis gen. nov., sp. nov., an aerobic capsulated bacterium, of a novel bacterial order, Capsulimonadales ord. nov., of the class Armatimonadia of the phylum Armatimonadetes.</title>
        <authorList>
            <person name="Li J."/>
            <person name="Kudo C."/>
            <person name="Tonouchi A."/>
        </authorList>
    </citation>
    <scope>NUCLEOTIDE SEQUENCE [LARGE SCALE GENOMIC DNA]</scope>
    <source>
        <strain evidence="3 4">AX-7</strain>
    </source>
</reference>